<feature type="compositionally biased region" description="Low complexity" evidence="4">
    <location>
        <begin position="104"/>
        <end position="120"/>
    </location>
</feature>
<dbReference type="SUPFAM" id="SSF57667">
    <property type="entry name" value="beta-beta-alpha zinc fingers"/>
    <property type="match status" value="1"/>
</dbReference>
<keyword evidence="3" id="KW-0862">Zinc</keyword>
<evidence type="ECO:0000256" key="3">
    <source>
        <dbReference type="ARBA" id="ARBA00022833"/>
    </source>
</evidence>
<gene>
    <name evidence="6" type="ORF">DPX16_20960</name>
</gene>
<keyword evidence="1" id="KW-0479">Metal-binding</keyword>
<dbReference type="OrthoDB" id="434647at2759"/>
<name>A0A3N0YW46_ANAGA</name>
<keyword evidence="2" id="KW-0863">Zinc-finger</keyword>
<keyword evidence="7" id="KW-1185">Reference proteome</keyword>
<evidence type="ECO:0000313" key="7">
    <source>
        <dbReference type="Proteomes" id="UP000281406"/>
    </source>
</evidence>
<reference evidence="6 7" key="1">
    <citation type="submission" date="2018-10" db="EMBL/GenBank/DDBJ databases">
        <title>Genome assembly for a Yunnan-Guizhou Plateau 3E fish, Anabarilius grahami (Regan), and its evolutionary and genetic applications.</title>
        <authorList>
            <person name="Jiang W."/>
        </authorList>
    </citation>
    <scope>NUCLEOTIDE SEQUENCE [LARGE SCALE GENOMIC DNA]</scope>
    <source>
        <strain evidence="6">AG-KIZ</strain>
        <tissue evidence="6">Muscle</tissue>
    </source>
</reference>
<comment type="caution">
    <text evidence="6">The sequence shown here is derived from an EMBL/GenBank/DDBJ whole genome shotgun (WGS) entry which is preliminary data.</text>
</comment>
<dbReference type="AlphaFoldDB" id="A0A3N0YW46"/>
<evidence type="ECO:0000313" key="6">
    <source>
        <dbReference type="EMBL" id="ROL50393.1"/>
    </source>
</evidence>
<evidence type="ECO:0000259" key="5">
    <source>
        <dbReference type="Pfam" id="PF12171"/>
    </source>
</evidence>
<dbReference type="Pfam" id="PF12171">
    <property type="entry name" value="zf-C2H2_jaz"/>
    <property type="match status" value="1"/>
</dbReference>
<feature type="domain" description="Zinc finger double-stranded RNA binding" evidence="5">
    <location>
        <begin position="56"/>
        <end position="78"/>
    </location>
</feature>
<evidence type="ECO:0000256" key="4">
    <source>
        <dbReference type="SAM" id="MobiDB-lite"/>
    </source>
</evidence>
<proteinExistence type="predicted"/>
<dbReference type="Gene3D" id="3.30.160.60">
    <property type="entry name" value="Classic Zinc Finger"/>
    <property type="match status" value="1"/>
</dbReference>
<sequence length="128" mass="13577">MLNSEGMKTPLSPTQLIENGQLCFAIPGCMEVKEPSNANADMQLQQEKKKLLFSLCEVCNIQLHSATQAQVHFNGKSHLKRVKQLNKGELPTASVGSAPTPLHSLSSSGSQGKTSLTQGSASSDVAKA</sequence>
<dbReference type="GO" id="GO:0008270">
    <property type="term" value="F:zinc ion binding"/>
    <property type="evidence" value="ECO:0007669"/>
    <property type="project" value="UniProtKB-KW"/>
</dbReference>
<dbReference type="EMBL" id="RJVU01020258">
    <property type="protein sequence ID" value="ROL50393.1"/>
    <property type="molecule type" value="Genomic_DNA"/>
</dbReference>
<dbReference type="InterPro" id="IPR036236">
    <property type="entry name" value="Znf_C2H2_sf"/>
</dbReference>
<evidence type="ECO:0000256" key="1">
    <source>
        <dbReference type="ARBA" id="ARBA00022723"/>
    </source>
</evidence>
<accession>A0A3N0YW46</accession>
<protein>
    <submittedName>
        <fullName evidence="6">Zinc finger protein 385B</fullName>
    </submittedName>
</protein>
<organism evidence="6 7">
    <name type="scientific">Anabarilius grahami</name>
    <name type="common">Kanglang fish</name>
    <name type="synonym">Barilius grahami</name>
    <dbReference type="NCBI Taxonomy" id="495550"/>
    <lineage>
        <taxon>Eukaryota</taxon>
        <taxon>Metazoa</taxon>
        <taxon>Chordata</taxon>
        <taxon>Craniata</taxon>
        <taxon>Vertebrata</taxon>
        <taxon>Euteleostomi</taxon>
        <taxon>Actinopterygii</taxon>
        <taxon>Neopterygii</taxon>
        <taxon>Teleostei</taxon>
        <taxon>Ostariophysi</taxon>
        <taxon>Cypriniformes</taxon>
        <taxon>Xenocyprididae</taxon>
        <taxon>Xenocypridinae</taxon>
        <taxon>Xenocypridinae incertae sedis</taxon>
        <taxon>Anabarilius</taxon>
    </lineage>
</organism>
<feature type="region of interest" description="Disordered" evidence="4">
    <location>
        <begin position="84"/>
        <end position="128"/>
    </location>
</feature>
<dbReference type="Proteomes" id="UP000281406">
    <property type="component" value="Unassembled WGS sequence"/>
</dbReference>
<dbReference type="InterPro" id="IPR022755">
    <property type="entry name" value="Znf_C2H2_jaz"/>
</dbReference>
<evidence type="ECO:0000256" key="2">
    <source>
        <dbReference type="ARBA" id="ARBA00022771"/>
    </source>
</evidence>